<protein>
    <submittedName>
        <fullName evidence="1">Uncharacterized protein</fullName>
    </submittedName>
</protein>
<organism evidence="1 2">
    <name type="scientific">Entomophthora muscae</name>
    <dbReference type="NCBI Taxonomy" id="34485"/>
    <lineage>
        <taxon>Eukaryota</taxon>
        <taxon>Fungi</taxon>
        <taxon>Fungi incertae sedis</taxon>
        <taxon>Zoopagomycota</taxon>
        <taxon>Entomophthoromycotina</taxon>
        <taxon>Entomophthoromycetes</taxon>
        <taxon>Entomophthorales</taxon>
        <taxon>Entomophthoraceae</taxon>
        <taxon>Entomophthora</taxon>
    </lineage>
</organism>
<comment type="caution">
    <text evidence="1">The sequence shown here is derived from an EMBL/GenBank/DDBJ whole genome shotgun (WGS) entry which is preliminary data.</text>
</comment>
<evidence type="ECO:0000313" key="1">
    <source>
        <dbReference type="EMBL" id="KAJ9049126.1"/>
    </source>
</evidence>
<keyword evidence="2" id="KW-1185">Reference proteome</keyword>
<dbReference type="Proteomes" id="UP001165960">
    <property type="component" value="Unassembled WGS sequence"/>
</dbReference>
<dbReference type="EMBL" id="QTSX02007272">
    <property type="protein sequence ID" value="KAJ9049126.1"/>
    <property type="molecule type" value="Genomic_DNA"/>
</dbReference>
<name>A0ACC2RGA9_9FUNG</name>
<proteinExistence type="predicted"/>
<reference evidence="1" key="1">
    <citation type="submission" date="2022-04" db="EMBL/GenBank/DDBJ databases">
        <title>Genome of the entomopathogenic fungus Entomophthora muscae.</title>
        <authorList>
            <person name="Elya C."/>
            <person name="Lovett B.R."/>
            <person name="Lee E."/>
            <person name="Macias A.M."/>
            <person name="Hajek A.E."/>
            <person name="De Bivort B.L."/>
            <person name="Kasson M.T."/>
            <person name="De Fine Licht H.H."/>
            <person name="Stajich J.E."/>
        </authorList>
    </citation>
    <scope>NUCLEOTIDE SEQUENCE</scope>
    <source>
        <strain evidence="1">Berkeley</strain>
    </source>
</reference>
<accession>A0ACC2RGA9</accession>
<sequence>MVKTSAVVLPGAGFDVLLGMTWIIEAKVSLDAIKNVLVHEGVEYTYQQLTIPPAPEDVQSVVIYAKEHCLIPLKGNAWLKLVVFNCETQGGQVIPALPHHIVATEPMRNQYLELGKTTVQ</sequence>
<gene>
    <name evidence="1" type="ORF">DSO57_1027827</name>
</gene>
<evidence type="ECO:0000313" key="2">
    <source>
        <dbReference type="Proteomes" id="UP001165960"/>
    </source>
</evidence>